<dbReference type="EMBL" id="CP036525">
    <property type="protein sequence ID" value="QDT07507.1"/>
    <property type="molecule type" value="Genomic_DNA"/>
</dbReference>
<protein>
    <submittedName>
        <fullName evidence="2">Uncharacterized protein</fullName>
    </submittedName>
</protein>
<dbReference type="KEGG" id="rlc:K227x_59340"/>
<proteinExistence type="predicted"/>
<evidence type="ECO:0000256" key="1">
    <source>
        <dbReference type="SAM" id="MobiDB-lite"/>
    </source>
</evidence>
<accession>A0A517NK42</accession>
<feature type="region of interest" description="Disordered" evidence="1">
    <location>
        <begin position="1"/>
        <end position="21"/>
    </location>
</feature>
<gene>
    <name evidence="2" type="ORF">K227x_59340</name>
</gene>
<feature type="compositionally biased region" description="Basic and acidic residues" evidence="1">
    <location>
        <begin position="1"/>
        <end position="13"/>
    </location>
</feature>
<evidence type="ECO:0000313" key="2">
    <source>
        <dbReference type="EMBL" id="QDT07507.1"/>
    </source>
</evidence>
<evidence type="ECO:0000313" key="3">
    <source>
        <dbReference type="Proteomes" id="UP000318538"/>
    </source>
</evidence>
<keyword evidence="3" id="KW-1185">Reference proteome</keyword>
<sequence length="51" mass="5572">MKPEEAAWIKDDRLEDSDSLPDPDILADEIIADLQDALDQFATIAASLKGT</sequence>
<dbReference type="Proteomes" id="UP000318538">
    <property type="component" value="Chromosome"/>
</dbReference>
<organism evidence="2 3">
    <name type="scientific">Rubripirellula lacrimiformis</name>
    <dbReference type="NCBI Taxonomy" id="1930273"/>
    <lineage>
        <taxon>Bacteria</taxon>
        <taxon>Pseudomonadati</taxon>
        <taxon>Planctomycetota</taxon>
        <taxon>Planctomycetia</taxon>
        <taxon>Pirellulales</taxon>
        <taxon>Pirellulaceae</taxon>
        <taxon>Rubripirellula</taxon>
    </lineage>
</organism>
<dbReference type="AlphaFoldDB" id="A0A517NK42"/>
<name>A0A517NK42_9BACT</name>
<reference evidence="2 3" key="1">
    <citation type="submission" date="2019-02" db="EMBL/GenBank/DDBJ databases">
        <title>Deep-cultivation of Planctomycetes and their phenomic and genomic characterization uncovers novel biology.</title>
        <authorList>
            <person name="Wiegand S."/>
            <person name="Jogler M."/>
            <person name="Boedeker C."/>
            <person name="Pinto D."/>
            <person name="Vollmers J."/>
            <person name="Rivas-Marin E."/>
            <person name="Kohn T."/>
            <person name="Peeters S.H."/>
            <person name="Heuer A."/>
            <person name="Rast P."/>
            <person name="Oberbeckmann S."/>
            <person name="Bunk B."/>
            <person name="Jeske O."/>
            <person name="Meyerdierks A."/>
            <person name="Storesund J.E."/>
            <person name="Kallscheuer N."/>
            <person name="Luecker S."/>
            <person name="Lage O.M."/>
            <person name="Pohl T."/>
            <person name="Merkel B.J."/>
            <person name="Hornburger P."/>
            <person name="Mueller R.-W."/>
            <person name="Bruemmer F."/>
            <person name="Labrenz M."/>
            <person name="Spormann A.M."/>
            <person name="Op den Camp H."/>
            <person name="Overmann J."/>
            <person name="Amann R."/>
            <person name="Jetten M.S.M."/>
            <person name="Mascher T."/>
            <person name="Medema M.H."/>
            <person name="Devos D.P."/>
            <person name="Kaster A.-K."/>
            <person name="Ovreas L."/>
            <person name="Rohde M."/>
            <person name="Galperin M.Y."/>
            <person name="Jogler C."/>
        </authorList>
    </citation>
    <scope>NUCLEOTIDE SEQUENCE [LARGE SCALE GENOMIC DNA]</scope>
    <source>
        <strain evidence="2 3">K22_7</strain>
    </source>
</reference>
<dbReference type="RefSeq" id="WP_218933583.1">
    <property type="nucleotide sequence ID" value="NZ_CP036525.1"/>
</dbReference>